<protein>
    <recommendedName>
        <fullName evidence="3">Inverse autotransporter beta-barrel domain-containing protein</fullName>
    </recommendedName>
</protein>
<dbReference type="AlphaFoldDB" id="A0A2D0JT05"/>
<evidence type="ECO:0000313" key="2">
    <source>
        <dbReference type="Proteomes" id="UP000221980"/>
    </source>
</evidence>
<evidence type="ECO:0008006" key="3">
    <source>
        <dbReference type="Google" id="ProtNLM"/>
    </source>
</evidence>
<reference evidence="1 2" key="1">
    <citation type="journal article" date="2017" name="Nat. Microbiol.">
        <title>Natural product diversity associated with the nematode symbionts Photorhabdus and Xenorhabdus.</title>
        <authorList>
            <person name="Tobias N.J."/>
            <person name="Wolff H."/>
            <person name="Djahanschiri B."/>
            <person name="Grundmann F."/>
            <person name="Kronenwerth M."/>
            <person name="Shi Y.M."/>
            <person name="Simonyi S."/>
            <person name="Grun P."/>
            <person name="Shapiro-Ilan D."/>
            <person name="Pidot S.J."/>
            <person name="Stinear T.P."/>
            <person name="Ebersberger I."/>
            <person name="Bode H.B."/>
        </authorList>
    </citation>
    <scope>NUCLEOTIDE SEQUENCE [LARGE SCALE GENOMIC DNA]</scope>
    <source>
        <strain evidence="1 2">DSM 17902</strain>
    </source>
</reference>
<dbReference type="Proteomes" id="UP000221980">
    <property type="component" value="Unassembled WGS sequence"/>
</dbReference>
<organism evidence="1 2">
    <name type="scientific">Xenorhabdus miraniensis</name>
    <dbReference type="NCBI Taxonomy" id="351674"/>
    <lineage>
        <taxon>Bacteria</taxon>
        <taxon>Pseudomonadati</taxon>
        <taxon>Pseudomonadota</taxon>
        <taxon>Gammaproteobacteria</taxon>
        <taxon>Enterobacterales</taxon>
        <taxon>Morganellaceae</taxon>
        <taxon>Xenorhabdus</taxon>
    </lineage>
</organism>
<comment type="caution">
    <text evidence="1">The sequence shown here is derived from an EMBL/GenBank/DDBJ whole genome shotgun (WGS) entry which is preliminary data.</text>
</comment>
<dbReference type="EMBL" id="NITZ01000005">
    <property type="protein sequence ID" value="PHM49437.1"/>
    <property type="molecule type" value="Genomic_DNA"/>
</dbReference>
<dbReference type="RefSeq" id="WP_099113650.1">
    <property type="nucleotide sequence ID" value="NZ_CAWNQI010000084.1"/>
</dbReference>
<proteinExistence type="predicted"/>
<accession>A0A2D0JT05</accession>
<dbReference type="OrthoDB" id="6448149at2"/>
<gene>
    <name evidence="1" type="ORF">Xmir_01359</name>
</gene>
<keyword evidence="2" id="KW-1185">Reference proteome</keyword>
<evidence type="ECO:0000313" key="1">
    <source>
        <dbReference type="EMBL" id="PHM49437.1"/>
    </source>
</evidence>
<name>A0A2D0JT05_9GAMM</name>
<sequence>MTSKIDFSLPDNKDLIIGQSFLFTVILSSDNNIDEGSTISFYNNTNITVPSDDIPLVIENSKKKATATVTLTVLTSVAENEEISFSVKTSSSGFPYKTLKSTARTIDSDSVKLHVDSPYLVIPTSFDDSKIGSLSTKIHTTLRDKNGKTLSGVPVFIKANIINELKNINIYQNDKTTKIYVQKFYDYQGIFVNSDEKGKLEFYISPKKSISPIIQLSSAIPNSTNFRFANNPIFIFVDNVKDYRQPLQIITAIDSNLTSKGESKFWVDMSPCDDYELGDFLLFFVNNEYKHYIRILINKEPESCLMELPYFIFEKDTPSELFYYLIKPSDNIIAKSLPANVTYTGRVNRPWTDIDRIYEPCQVYDSFDNPIKQGDYVNNKSISHANNPNDPGLFVRITGTNDQKDIHKVKLGSKIILTLYINARQQTITKVFNGSMPYQPDTGGGKTATLKFNIPSNLLDNDWAFFEHDGEIFFDYQVGHDDDSDVTYGGIWSGKIDTVN</sequence>